<protein>
    <submittedName>
        <fullName evidence="1">Uncharacterized protein</fullName>
    </submittedName>
</protein>
<dbReference type="AlphaFoldDB" id="A0AAW0MGD0"/>
<comment type="caution">
    <text evidence="1">The sequence shown here is derived from an EMBL/GenBank/DDBJ whole genome shotgun (WGS) entry which is preliminary data.</text>
</comment>
<evidence type="ECO:0000313" key="2">
    <source>
        <dbReference type="Proteomes" id="UP001460270"/>
    </source>
</evidence>
<reference evidence="2" key="1">
    <citation type="submission" date="2024-04" db="EMBL/GenBank/DDBJ databases">
        <title>Salinicola lusitanus LLJ914,a marine bacterium isolated from the Okinawa Trough.</title>
        <authorList>
            <person name="Li J."/>
        </authorList>
    </citation>
    <scope>NUCLEOTIDE SEQUENCE [LARGE SCALE GENOMIC DNA]</scope>
</reference>
<evidence type="ECO:0000313" key="1">
    <source>
        <dbReference type="EMBL" id="KAK7877153.1"/>
    </source>
</evidence>
<name>A0AAW0MGD0_9GOBI</name>
<dbReference type="EMBL" id="JBBPFD010000717">
    <property type="protein sequence ID" value="KAK7877153.1"/>
    <property type="molecule type" value="Genomic_DNA"/>
</dbReference>
<keyword evidence="2" id="KW-1185">Reference proteome</keyword>
<sequence>MDTEEMVRLHTRIDELITSIDTSTICQENFTEITNHCSRVLNDTEKMMDKMEGLMEPDPDLTPGSHCLQSNSGAATDRSYYADTNMAERESVGEYDRFKLRLYQIVNELQDIYDKNKPAPAAHRTGAFESPLDVLFRVCSSLWSRDAVLVLPLSDVESVNQLLFDFKDKLKAMRSFVTIAETVLKQQQRDTDELVRLETRIEELIRSIDNSTVSTPQRLLQVVSQCGRVLDNMDRLMGRKTSN</sequence>
<gene>
    <name evidence="1" type="ORF">WMY93_032133</name>
</gene>
<proteinExistence type="predicted"/>
<dbReference type="Proteomes" id="UP001460270">
    <property type="component" value="Unassembled WGS sequence"/>
</dbReference>
<organism evidence="1 2">
    <name type="scientific">Mugilogobius chulae</name>
    <name type="common">yellowstripe goby</name>
    <dbReference type="NCBI Taxonomy" id="88201"/>
    <lineage>
        <taxon>Eukaryota</taxon>
        <taxon>Metazoa</taxon>
        <taxon>Chordata</taxon>
        <taxon>Craniata</taxon>
        <taxon>Vertebrata</taxon>
        <taxon>Euteleostomi</taxon>
        <taxon>Actinopterygii</taxon>
        <taxon>Neopterygii</taxon>
        <taxon>Teleostei</taxon>
        <taxon>Neoteleostei</taxon>
        <taxon>Acanthomorphata</taxon>
        <taxon>Gobiaria</taxon>
        <taxon>Gobiiformes</taxon>
        <taxon>Gobioidei</taxon>
        <taxon>Gobiidae</taxon>
        <taxon>Gobionellinae</taxon>
        <taxon>Mugilogobius</taxon>
    </lineage>
</organism>
<accession>A0AAW0MGD0</accession>